<evidence type="ECO:0000313" key="2">
    <source>
        <dbReference type="Proteomes" id="UP001479290"/>
    </source>
</evidence>
<comment type="caution">
    <text evidence="1">The sequence shown here is derived from an EMBL/GenBank/DDBJ whole genome shotgun (WGS) entry which is preliminary data.</text>
</comment>
<keyword evidence="2" id="KW-1185">Reference proteome</keyword>
<accession>A0AAW1ZWG7</accession>
<protein>
    <submittedName>
        <fullName evidence="1">Uncharacterized protein</fullName>
    </submittedName>
</protein>
<proteinExistence type="predicted"/>
<reference evidence="1 2" key="1">
    <citation type="submission" date="2024-05" db="EMBL/GenBank/DDBJ databases">
        <title>A high-quality chromosomal-level genome assembly of Topmouth culter (Culter alburnus).</title>
        <authorList>
            <person name="Zhao H."/>
        </authorList>
    </citation>
    <scope>NUCLEOTIDE SEQUENCE [LARGE SCALE GENOMIC DNA]</scope>
    <source>
        <strain evidence="1">CATC2023</strain>
        <tissue evidence="1">Muscle</tissue>
    </source>
</reference>
<dbReference type="EMBL" id="JAWDJR010000013">
    <property type="protein sequence ID" value="KAK9964492.1"/>
    <property type="molecule type" value="Genomic_DNA"/>
</dbReference>
<evidence type="ECO:0000313" key="1">
    <source>
        <dbReference type="EMBL" id="KAK9964492.1"/>
    </source>
</evidence>
<dbReference type="AlphaFoldDB" id="A0AAW1ZWG7"/>
<feature type="non-terminal residue" evidence="1">
    <location>
        <position position="64"/>
    </location>
</feature>
<dbReference type="Proteomes" id="UP001479290">
    <property type="component" value="Unassembled WGS sequence"/>
</dbReference>
<gene>
    <name evidence="1" type="ORF">ABG768_005660</name>
</gene>
<sequence>MAAVCQMSWDPLMMRVPTHDPHWTDVYYSYEGKLGLSFKKSRKHFLVYLIPTNLALSCPPPLFP</sequence>
<organism evidence="1 2">
    <name type="scientific">Culter alburnus</name>
    <name type="common">Topmouth culter</name>
    <dbReference type="NCBI Taxonomy" id="194366"/>
    <lineage>
        <taxon>Eukaryota</taxon>
        <taxon>Metazoa</taxon>
        <taxon>Chordata</taxon>
        <taxon>Craniata</taxon>
        <taxon>Vertebrata</taxon>
        <taxon>Euteleostomi</taxon>
        <taxon>Actinopterygii</taxon>
        <taxon>Neopterygii</taxon>
        <taxon>Teleostei</taxon>
        <taxon>Ostariophysi</taxon>
        <taxon>Cypriniformes</taxon>
        <taxon>Xenocyprididae</taxon>
        <taxon>Xenocypridinae</taxon>
        <taxon>Culter</taxon>
    </lineage>
</organism>
<name>A0AAW1ZWG7_CULAL</name>